<proteinExistence type="inferred from homology"/>
<dbReference type="Pfam" id="PF04542">
    <property type="entry name" value="Sigma70_r2"/>
    <property type="match status" value="1"/>
</dbReference>
<dbReference type="Pfam" id="PF13490">
    <property type="entry name" value="zf-HC2"/>
    <property type="match status" value="1"/>
</dbReference>
<keyword evidence="3" id="KW-0731">Sigma factor</keyword>
<dbReference type="SUPFAM" id="SSF88659">
    <property type="entry name" value="Sigma3 and sigma4 domains of RNA polymerase sigma factors"/>
    <property type="match status" value="1"/>
</dbReference>
<feature type="domain" description="Putative zinc-finger" evidence="9">
    <location>
        <begin position="183"/>
        <end position="214"/>
    </location>
</feature>
<dbReference type="InterPro" id="IPR007627">
    <property type="entry name" value="RNA_pol_sigma70_r2"/>
</dbReference>
<feature type="transmembrane region" description="Helical" evidence="7">
    <location>
        <begin position="313"/>
        <end position="332"/>
    </location>
</feature>
<dbReference type="PANTHER" id="PTHR43133">
    <property type="entry name" value="RNA POLYMERASE ECF-TYPE SIGMA FACTO"/>
    <property type="match status" value="1"/>
</dbReference>
<keyword evidence="4" id="KW-0238">DNA-binding</keyword>
<keyword evidence="2" id="KW-0805">Transcription regulation</keyword>
<accession>A0ABQ4G2I1</accession>
<dbReference type="Gene3D" id="1.10.10.10">
    <property type="entry name" value="Winged helix-like DNA-binding domain superfamily/Winged helix DNA-binding domain"/>
    <property type="match status" value="1"/>
</dbReference>
<dbReference type="InterPro" id="IPR013325">
    <property type="entry name" value="RNA_pol_sigma_r2"/>
</dbReference>
<evidence type="ECO:0000256" key="4">
    <source>
        <dbReference type="ARBA" id="ARBA00023125"/>
    </source>
</evidence>
<feature type="domain" description="RNA polymerase sigma-70 region 2" evidence="8">
    <location>
        <begin position="27"/>
        <end position="86"/>
    </location>
</feature>
<dbReference type="SUPFAM" id="SSF88946">
    <property type="entry name" value="Sigma2 domain of RNA polymerase sigma factors"/>
    <property type="match status" value="1"/>
</dbReference>
<keyword evidence="11" id="KW-1185">Reference proteome</keyword>
<name>A0ABQ4G2I1_9ACTN</name>
<comment type="similarity">
    <text evidence="1">Belongs to the sigma-70 factor family. ECF subfamily.</text>
</comment>
<keyword evidence="5" id="KW-0804">Transcription</keyword>
<evidence type="ECO:0000313" key="11">
    <source>
        <dbReference type="Proteomes" id="UP000603904"/>
    </source>
</evidence>
<evidence type="ECO:0000256" key="2">
    <source>
        <dbReference type="ARBA" id="ARBA00023015"/>
    </source>
</evidence>
<feature type="region of interest" description="Disordered" evidence="6">
    <location>
        <begin position="345"/>
        <end position="406"/>
    </location>
</feature>
<gene>
    <name evidence="10" type="ORF">Mco01_42770</name>
</gene>
<evidence type="ECO:0000259" key="8">
    <source>
        <dbReference type="Pfam" id="PF04542"/>
    </source>
</evidence>
<reference evidence="10 11" key="1">
    <citation type="submission" date="2021-01" db="EMBL/GenBank/DDBJ databases">
        <title>Whole genome shotgun sequence of Microbispora corallina NBRC 16416.</title>
        <authorList>
            <person name="Komaki H."/>
            <person name="Tamura T."/>
        </authorList>
    </citation>
    <scope>NUCLEOTIDE SEQUENCE [LARGE SCALE GENOMIC DNA]</scope>
    <source>
        <strain evidence="10 11">NBRC 16416</strain>
    </source>
</reference>
<organism evidence="10 11">
    <name type="scientific">Microbispora corallina</name>
    <dbReference type="NCBI Taxonomy" id="83302"/>
    <lineage>
        <taxon>Bacteria</taxon>
        <taxon>Bacillati</taxon>
        <taxon>Actinomycetota</taxon>
        <taxon>Actinomycetes</taxon>
        <taxon>Streptosporangiales</taxon>
        <taxon>Streptosporangiaceae</taxon>
        <taxon>Microbispora</taxon>
    </lineage>
</organism>
<dbReference type="InterPro" id="IPR041916">
    <property type="entry name" value="Anti_sigma_zinc_sf"/>
</dbReference>
<dbReference type="InterPro" id="IPR027383">
    <property type="entry name" value="Znf_put"/>
</dbReference>
<evidence type="ECO:0000256" key="3">
    <source>
        <dbReference type="ARBA" id="ARBA00023082"/>
    </source>
</evidence>
<dbReference type="Gene3D" id="1.10.10.1320">
    <property type="entry name" value="Anti-sigma factor, zinc-finger domain"/>
    <property type="match status" value="1"/>
</dbReference>
<dbReference type="Proteomes" id="UP000603904">
    <property type="component" value="Unassembled WGS sequence"/>
</dbReference>
<evidence type="ECO:0000259" key="9">
    <source>
        <dbReference type="Pfam" id="PF13490"/>
    </source>
</evidence>
<dbReference type="InterPro" id="IPR013324">
    <property type="entry name" value="RNA_pol_sigma_r3/r4-like"/>
</dbReference>
<protein>
    <submittedName>
        <fullName evidence="10">Uncharacterized protein</fullName>
    </submittedName>
</protein>
<evidence type="ECO:0000256" key="7">
    <source>
        <dbReference type="SAM" id="Phobius"/>
    </source>
</evidence>
<evidence type="ECO:0000256" key="1">
    <source>
        <dbReference type="ARBA" id="ARBA00010641"/>
    </source>
</evidence>
<feature type="compositionally biased region" description="Basic and acidic residues" evidence="6">
    <location>
        <begin position="372"/>
        <end position="401"/>
    </location>
</feature>
<evidence type="ECO:0000256" key="5">
    <source>
        <dbReference type="ARBA" id="ARBA00023163"/>
    </source>
</evidence>
<keyword evidence="7" id="KW-1133">Transmembrane helix</keyword>
<keyword evidence="7" id="KW-0472">Membrane</keyword>
<sequence length="818" mass="84869">MRREARRTDMELIEAVRRGDSSAYGLLYQRHAAAARSLARQLVQGDDEAEDLLVETFARVLEIVREGGGPPAAFRPYLLTALRRYAATGRVDVAEPWTVHVHPDLAGLERSPLARAYLSLPERFRMVLWHAEVEGAAPEEMAPLLGMSAGGVGGLARAAREALRHAYVRIHLEGGPGRECLGVLPKISRHVEGGLPPAEARLVDEHVAECIDCRSVLLELADVTRGLRVVVGQLIAGPVVDDYLADLARQGGAAPGGLVAAARTALAGRPRLSELAGLLRPARPEHARPSERSKMGSSWAGDLLRGVPTPVRAVLAGVLAATVATAAFLLVARPMTVRPVARQAALPASSRTEPTLVPGPSPASPAPTADAGVDRDAAGRSGRRRIETRAPRRAEPSVPRERTRKAGAADLVASIDPLGALLRAQSGLIAVRLRNAGAVRSGDVEAAVTLPRGVTLVSSGRRRSGARTADGWACRTGGRVVRCGRGALAPGEVTAIFLRVAVAADAPIGRGPGVAVRSEGVRAAATAVSGVRASGAAARFAADGRVVTRVVGNTLVSAAVPPSGCAPGDAGPAEDVGVAIPVDLDDDDTTESSSCARLDLPAGGRVLWAGLYWAAGGHDVDPGGEIRLRPPGAAEYGVVRAAEIARRDLPDGSGYQAFADVTSLVRAAGPGSWWAADPTTLDGAVRHAGWSLVVMATDDRQPYTRAVVLDAAAVVDESGGSLRIPLDGLAPVSAPARIDLVVWNGQGVKGGVVTLSDRSRPGGGERRRGGALDLTAGGTAVAADTIHALLGPHPVLRLTTRRNSLFFGVAVVSARTWS</sequence>
<keyword evidence="7" id="KW-0812">Transmembrane</keyword>
<dbReference type="Gene3D" id="1.10.1740.10">
    <property type="match status" value="1"/>
</dbReference>
<dbReference type="InterPro" id="IPR036388">
    <property type="entry name" value="WH-like_DNA-bd_sf"/>
</dbReference>
<dbReference type="InterPro" id="IPR039425">
    <property type="entry name" value="RNA_pol_sigma-70-like"/>
</dbReference>
<comment type="caution">
    <text evidence="10">The sequence shown here is derived from an EMBL/GenBank/DDBJ whole genome shotgun (WGS) entry which is preliminary data.</text>
</comment>
<evidence type="ECO:0000313" key="10">
    <source>
        <dbReference type="EMBL" id="GIH41277.1"/>
    </source>
</evidence>
<dbReference type="EMBL" id="BOOC01000021">
    <property type="protein sequence ID" value="GIH41277.1"/>
    <property type="molecule type" value="Genomic_DNA"/>
</dbReference>
<dbReference type="PANTHER" id="PTHR43133:SF8">
    <property type="entry name" value="RNA POLYMERASE SIGMA FACTOR HI_1459-RELATED"/>
    <property type="match status" value="1"/>
</dbReference>
<evidence type="ECO:0000256" key="6">
    <source>
        <dbReference type="SAM" id="MobiDB-lite"/>
    </source>
</evidence>